<sequence>MKNIVVMASGSGSNFQAIIDAIQSGRIKQANIAGLVAGKAGIRAAERAQSAGIPVKTMDPSLPHKKSENQLEEYLESWEPDLIILAGFMKKIPDKIVRKYHNRIINIHPSLLPKYGGKGFYGSRVHSAVLEAGDPESGCTVHFVNEQYDRGDIISQVRVPVKPDDTAETLSKRVLEKEHQLLPEVINQLLNPNSN</sequence>
<dbReference type="PROSITE" id="PS00373">
    <property type="entry name" value="GART"/>
    <property type="match status" value="1"/>
</dbReference>
<keyword evidence="3 6" id="KW-0658">Purine biosynthesis</keyword>
<evidence type="ECO:0000256" key="3">
    <source>
        <dbReference type="ARBA" id="ARBA00022755"/>
    </source>
</evidence>
<evidence type="ECO:0000256" key="6">
    <source>
        <dbReference type="HAMAP-Rule" id="MF_01930"/>
    </source>
</evidence>
<dbReference type="Proteomes" id="UP000245533">
    <property type="component" value="Unassembled WGS sequence"/>
</dbReference>
<evidence type="ECO:0000256" key="5">
    <source>
        <dbReference type="ARBA" id="ARBA00047664"/>
    </source>
</evidence>
<keyword evidence="2 6" id="KW-0808">Transferase</keyword>
<dbReference type="PANTHER" id="PTHR43369">
    <property type="entry name" value="PHOSPHORIBOSYLGLYCINAMIDE FORMYLTRANSFERASE"/>
    <property type="match status" value="1"/>
</dbReference>
<dbReference type="EMBL" id="QGGB01000011">
    <property type="protein sequence ID" value="PWN05163.1"/>
    <property type="molecule type" value="Genomic_DNA"/>
</dbReference>
<protein>
    <recommendedName>
        <fullName evidence="6">Phosphoribosylglycinamide formyltransferase</fullName>
        <ecNumber evidence="6">2.1.2.2</ecNumber>
    </recommendedName>
    <alternativeName>
        <fullName evidence="6">5'-phosphoribosylglycinamide transformylase</fullName>
    </alternativeName>
    <alternativeName>
        <fullName evidence="6">GAR transformylase</fullName>
        <shortName evidence="6">GART</shortName>
    </alternativeName>
</protein>
<comment type="caution">
    <text evidence="8">The sequence shown here is derived from an EMBL/GenBank/DDBJ whole genome shotgun (WGS) entry which is preliminary data.</text>
</comment>
<feature type="domain" description="Formyl transferase N-terminal" evidence="7">
    <location>
        <begin position="2"/>
        <end position="186"/>
    </location>
</feature>
<feature type="active site" description="Proton donor" evidence="6">
    <location>
        <position position="108"/>
    </location>
</feature>
<dbReference type="EC" id="2.1.2.2" evidence="6"/>
<dbReference type="RefSeq" id="WP_109648071.1">
    <property type="nucleotide sequence ID" value="NZ_QGGB01000011.1"/>
</dbReference>
<evidence type="ECO:0000313" key="9">
    <source>
        <dbReference type="Proteomes" id="UP000245533"/>
    </source>
</evidence>
<dbReference type="Pfam" id="PF00551">
    <property type="entry name" value="Formyl_trans_N"/>
    <property type="match status" value="1"/>
</dbReference>
<keyword evidence="9" id="KW-1185">Reference proteome</keyword>
<comment type="caution">
    <text evidence="6">Lacks conserved residue(s) required for the propagation of feature annotation.</text>
</comment>
<dbReference type="SUPFAM" id="SSF53328">
    <property type="entry name" value="Formyltransferase"/>
    <property type="match status" value="1"/>
</dbReference>
<dbReference type="GO" id="GO:0004644">
    <property type="term" value="F:phosphoribosylglycinamide formyltransferase activity"/>
    <property type="evidence" value="ECO:0007669"/>
    <property type="project" value="UniProtKB-UniRule"/>
</dbReference>
<dbReference type="InterPro" id="IPR004607">
    <property type="entry name" value="GART"/>
</dbReference>
<dbReference type="InterPro" id="IPR002376">
    <property type="entry name" value="Formyl_transf_N"/>
</dbReference>
<organism evidence="8 9">
    <name type="scientific">Rhodohalobacter mucosus</name>
    <dbReference type="NCBI Taxonomy" id="2079485"/>
    <lineage>
        <taxon>Bacteria</taxon>
        <taxon>Pseudomonadati</taxon>
        <taxon>Balneolota</taxon>
        <taxon>Balneolia</taxon>
        <taxon>Balneolales</taxon>
        <taxon>Balneolaceae</taxon>
        <taxon>Rhodohalobacter</taxon>
    </lineage>
</organism>
<comment type="catalytic activity">
    <reaction evidence="5 6">
        <text>N(1)-(5-phospho-beta-D-ribosyl)glycinamide + (6R)-10-formyltetrahydrofolate = N(2)-formyl-N(1)-(5-phospho-beta-D-ribosyl)glycinamide + (6S)-5,6,7,8-tetrahydrofolate + H(+)</text>
        <dbReference type="Rhea" id="RHEA:15053"/>
        <dbReference type="ChEBI" id="CHEBI:15378"/>
        <dbReference type="ChEBI" id="CHEBI:57453"/>
        <dbReference type="ChEBI" id="CHEBI:143788"/>
        <dbReference type="ChEBI" id="CHEBI:147286"/>
        <dbReference type="ChEBI" id="CHEBI:195366"/>
        <dbReference type="EC" id="2.1.2.2"/>
    </reaction>
</comment>
<dbReference type="GO" id="GO:0006189">
    <property type="term" value="P:'de novo' IMP biosynthetic process"/>
    <property type="evidence" value="ECO:0007669"/>
    <property type="project" value="UniProtKB-UniRule"/>
</dbReference>
<evidence type="ECO:0000256" key="2">
    <source>
        <dbReference type="ARBA" id="ARBA00022679"/>
    </source>
</evidence>
<dbReference type="Gene3D" id="3.40.50.170">
    <property type="entry name" value="Formyl transferase, N-terminal domain"/>
    <property type="match status" value="1"/>
</dbReference>
<dbReference type="CDD" id="cd08645">
    <property type="entry name" value="FMT_core_GART"/>
    <property type="match status" value="1"/>
</dbReference>
<dbReference type="InterPro" id="IPR036477">
    <property type="entry name" value="Formyl_transf_N_sf"/>
</dbReference>
<dbReference type="OrthoDB" id="9806170at2"/>
<name>A0A316TKT4_9BACT</name>
<evidence type="ECO:0000259" key="7">
    <source>
        <dbReference type="Pfam" id="PF00551"/>
    </source>
</evidence>
<dbReference type="PANTHER" id="PTHR43369:SF2">
    <property type="entry name" value="PHOSPHORIBOSYLGLYCINAMIDE FORMYLTRANSFERASE"/>
    <property type="match status" value="1"/>
</dbReference>
<gene>
    <name evidence="6" type="primary">purN</name>
    <name evidence="8" type="ORF">DDZ15_15680</name>
</gene>
<dbReference type="AlphaFoldDB" id="A0A316TKT4"/>
<comment type="function">
    <text evidence="6">Catalyzes the transfer of a formyl group from 10-formyltetrahydrofolate to 5-phospho-ribosyl-glycinamide (GAR), producing 5-phospho-ribosyl-N-formylglycinamide (FGAR) and tetrahydrofolate.</text>
</comment>
<dbReference type="UniPathway" id="UPA00074">
    <property type="reaction ID" value="UER00126"/>
</dbReference>
<accession>A0A316TKT4</accession>
<feature type="site" description="Raises pKa of active site His" evidence="6">
    <location>
        <position position="149"/>
    </location>
</feature>
<comment type="pathway">
    <text evidence="1 6">Purine metabolism; IMP biosynthesis via de novo pathway; N(2)-formyl-N(1)-(5-phospho-D-ribosyl)glycinamide from N(1)-(5-phospho-D-ribosyl)glycinamide (10-formyl THF route): step 1/1.</text>
</comment>
<feature type="binding site" evidence="6">
    <location>
        <position position="106"/>
    </location>
    <ligand>
        <name>(6R)-10-formyltetrahydrofolate</name>
        <dbReference type="ChEBI" id="CHEBI:195366"/>
    </ligand>
</feature>
<evidence type="ECO:0000313" key="8">
    <source>
        <dbReference type="EMBL" id="PWN05163.1"/>
    </source>
</evidence>
<dbReference type="NCBIfam" id="TIGR00639">
    <property type="entry name" value="PurN"/>
    <property type="match status" value="1"/>
</dbReference>
<feature type="binding site" evidence="6">
    <location>
        <position position="66"/>
    </location>
    <ligand>
        <name>(6R)-10-formyltetrahydrofolate</name>
        <dbReference type="ChEBI" id="CHEBI:195366"/>
    </ligand>
</feature>
<reference evidence="8 9" key="1">
    <citation type="submission" date="2018-05" db="EMBL/GenBank/DDBJ databases">
        <title>Rhodohalobacter halophilus gen. nov., sp. nov., a moderately halophilic member of the family Balneolaceae.</title>
        <authorList>
            <person name="Liu Z.-W."/>
        </authorList>
    </citation>
    <scope>NUCLEOTIDE SEQUENCE [LARGE SCALE GENOMIC DNA]</scope>
    <source>
        <strain evidence="8 9">8A47</strain>
    </source>
</reference>
<feature type="binding site" evidence="6">
    <location>
        <begin position="12"/>
        <end position="14"/>
    </location>
    <ligand>
        <name>N(1)-(5-phospho-beta-D-ribosyl)glycinamide</name>
        <dbReference type="ChEBI" id="CHEBI:143788"/>
    </ligand>
</feature>
<evidence type="ECO:0000256" key="1">
    <source>
        <dbReference type="ARBA" id="ARBA00005054"/>
    </source>
</evidence>
<dbReference type="GO" id="GO:0005829">
    <property type="term" value="C:cytosol"/>
    <property type="evidence" value="ECO:0007669"/>
    <property type="project" value="TreeGrafter"/>
</dbReference>
<dbReference type="HAMAP" id="MF_01930">
    <property type="entry name" value="PurN"/>
    <property type="match status" value="1"/>
</dbReference>
<dbReference type="InterPro" id="IPR001555">
    <property type="entry name" value="GART_AS"/>
</dbReference>
<evidence type="ECO:0000256" key="4">
    <source>
        <dbReference type="ARBA" id="ARBA00038440"/>
    </source>
</evidence>
<comment type="similarity">
    <text evidence="4 6">Belongs to the GART family.</text>
</comment>
<proteinExistence type="inferred from homology"/>